<keyword evidence="11 15" id="KW-0496">Mitochondrion</keyword>
<protein>
    <recommendedName>
        <fullName evidence="15">Calcium uniporter protein</fullName>
    </recommendedName>
</protein>
<keyword evidence="12" id="KW-0472">Membrane</keyword>
<feature type="domain" description="Calcium uniporter protein C-terminal" evidence="16">
    <location>
        <begin position="93"/>
        <end position="303"/>
    </location>
</feature>
<name>A0A7E4VCP6_PANRE</name>
<comment type="subcellular location">
    <subcellularLocation>
        <location evidence="1 15">Mitochondrion inner membrane</location>
        <topology evidence="1 15">Multi-pass membrane protein</topology>
    </subcellularLocation>
</comment>
<evidence type="ECO:0000256" key="8">
    <source>
        <dbReference type="ARBA" id="ARBA00022837"/>
    </source>
</evidence>
<dbReference type="Proteomes" id="UP000492821">
    <property type="component" value="Unassembled WGS sequence"/>
</dbReference>
<keyword evidence="3 15" id="KW-0813">Transport</keyword>
<dbReference type="InterPro" id="IPR039055">
    <property type="entry name" value="MCU_fam"/>
</dbReference>
<organism evidence="17 18">
    <name type="scientific">Panagrellus redivivus</name>
    <name type="common">Microworm</name>
    <dbReference type="NCBI Taxonomy" id="6233"/>
    <lineage>
        <taxon>Eukaryota</taxon>
        <taxon>Metazoa</taxon>
        <taxon>Ecdysozoa</taxon>
        <taxon>Nematoda</taxon>
        <taxon>Chromadorea</taxon>
        <taxon>Rhabditida</taxon>
        <taxon>Tylenchina</taxon>
        <taxon>Panagrolaimomorpha</taxon>
        <taxon>Panagrolaimoidea</taxon>
        <taxon>Panagrolaimidae</taxon>
        <taxon>Panagrellus</taxon>
    </lineage>
</organism>
<proteinExistence type="inferred from homology"/>
<dbReference type="AlphaFoldDB" id="A0A7E4VCP6"/>
<evidence type="ECO:0000256" key="14">
    <source>
        <dbReference type="ARBA" id="ARBA00036634"/>
    </source>
</evidence>
<evidence type="ECO:0000256" key="9">
    <source>
        <dbReference type="ARBA" id="ARBA00022989"/>
    </source>
</evidence>
<evidence type="ECO:0000256" key="15">
    <source>
        <dbReference type="RuleBase" id="RU367035"/>
    </source>
</evidence>
<comment type="domain">
    <text evidence="15">The selectivity filter, in which calcium ions are arranged in single file, is composed of two acidic rings separated by one helical turn along the central axis of the channel pore.</text>
</comment>
<reference evidence="17" key="1">
    <citation type="journal article" date="2013" name="Genetics">
        <title>The draft genome and transcriptome of Panagrellus redivivus are shaped by the harsh demands of a free-living lifestyle.</title>
        <authorList>
            <person name="Srinivasan J."/>
            <person name="Dillman A.R."/>
            <person name="Macchietto M.G."/>
            <person name="Heikkinen L."/>
            <person name="Lakso M."/>
            <person name="Fracchia K.M."/>
            <person name="Antoshechkin I."/>
            <person name="Mortazavi A."/>
            <person name="Wong G."/>
            <person name="Sternberg P.W."/>
        </authorList>
    </citation>
    <scope>NUCLEOTIDE SEQUENCE [LARGE SCALE GENOMIC DNA]</scope>
    <source>
        <strain evidence="17">MT8872</strain>
    </source>
</reference>
<dbReference type="GO" id="GO:0036444">
    <property type="term" value="P:calcium import into the mitochondrion"/>
    <property type="evidence" value="ECO:0007669"/>
    <property type="project" value="TreeGrafter"/>
</dbReference>
<keyword evidence="8 15" id="KW-0106">Calcium</keyword>
<keyword evidence="5 15" id="KW-0107">Calcium channel</keyword>
<keyword evidence="4 15" id="KW-0109">Calcium transport</keyword>
<sequence>MLLRRVIVLVPRFSSSAGFSTTFNVPPPSDLQSTPDPESIAKVKQAKSSIAVHFDHGLPVVTVPLPSRNEMCQFHLRPISDTVAIFCESLSREDKGIDYVAIHSRDGIKIAGCTPIEHLLQLGSFSIRINDQYFSVEVPQILASDDEERLQSQERIRTLDDVKLKIAALHSILQIDEFKLQREKLLMTKLEAVEAELIPLEKVRQQIELECESRSNLAAWGGFVAMGVQTGVLFRLTYYEYSWDVVEPLSYFATYSTVLATFGYYLMTRESFDYPTACRRVFSKQFYKRAIKYNFNVDQYNELVKLRDQLKHDLERLRDPLFQHLPATRLASLESELAKLHLTNIPKYKPSSSSVL</sequence>
<keyword evidence="7 15" id="KW-0999">Mitochondrion inner membrane</keyword>
<evidence type="ECO:0000256" key="7">
    <source>
        <dbReference type="ARBA" id="ARBA00022792"/>
    </source>
</evidence>
<dbReference type="Pfam" id="PF04678">
    <property type="entry name" value="MCU"/>
    <property type="match status" value="1"/>
</dbReference>
<keyword evidence="10 15" id="KW-0406">Ion transport</keyword>
<dbReference type="WBParaSite" id="Pan_g18701.t1">
    <property type="protein sequence ID" value="Pan_g18701.t1"/>
    <property type="gene ID" value="Pan_g18701"/>
</dbReference>
<keyword evidence="9" id="KW-1133">Transmembrane helix</keyword>
<evidence type="ECO:0000256" key="11">
    <source>
        <dbReference type="ARBA" id="ARBA00023128"/>
    </source>
</evidence>
<evidence type="ECO:0000256" key="3">
    <source>
        <dbReference type="ARBA" id="ARBA00022448"/>
    </source>
</evidence>
<evidence type="ECO:0000313" key="17">
    <source>
        <dbReference type="Proteomes" id="UP000492821"/>
    </source>
</evidence>
<dbReference type="GO" id="GO:0051560">
    <property type="term" value="P:mitochondrial calcium ion homeostasis"/>
    <property type="evidence" value="ECO:0007669"/>
    <property type="project" value="UniProtKB-UniRule"/>
</dbReference>
<keyword evidence="17" id="KW-1185">Reference proteome</keyword>
<dbReference type="GO" id="GO:0005262">
    <property type="term" value="F:calcium channel activity"/>
    <property type="evidence" value="ECO:0007669"/>
    <property type="project" value="UniProtKB-UniRule"/>
</dbReference>
<evidence type="ECO:0000256" key="12">
    <source>
        <dbReference type="ARBA" id="ARBA00023136"/>
    </source>
</evidence>
<evidence type="ECO:0000256" key="10">
    <source>
        <dbReference type="ARBA" id="ARBA00023065"/>
    </source>
</evidence>
<dbReference type="PANTHER" id="PTHR13462">
    <property type="entry name" value="CALCIUM UNIPORTER PROTEIN, MITOCHONDRIAL"/>
    <property type="match status" value="1"/>
</dbReference>
<dbReference type="GO" id="GO:1990246">
    <property type="term" value="C:uniplex complex"/>
    <property type="evidence" value="ECO:0007669"/>
    <property type="project" value="TreeGrafter"/>
</dbReference>
<evidence type="ECO:0000256" key="1">
    <source>
        <dbReference type="ARBA" id="ARBA00004448"/>
    </source>
</evidence>
<keyword evidence="6" id="KW-0812">Transmembrane</keyword>
<evidence type="ECO:0000313" key="18">
    <source>
        <dbReference type="WBParaSite" id="Pan_g18701.t1"/>
    </source>
</evidence>
<evidence type="ECO:0000256" key="13">
    <source>
        <dbReference type="ARBA" id="ARBA00023303"/>
    </source>
</evidence>
<evidence type="ECO:0000259" key="16">
    <source>
        <dbReference type="Pfam" id="PF04678"/>
    </source>
</evidence>
<evidence type="ECO:0000256" key="4">
    <source>
        <dbReference type="ARBA" id="ARBA00022568"/>
    </source>
</evidence>
<reference evidence="18" key="2">
    <citation type="submission" date="2020-10" db="UniProtKB">
        <authorList>
            <consortium name="WormBaseParasite"/>
        </authorList>
    </citation>
    <scope>IDENTIFICATION</scope>
</reference>
<keyword evidence="13 15" id="KW-0407">Ion channel</keyword>
<dbReference type="PANTHER" id="PTHR13462:SF10">
    <property type="entry name" value="CALCIUM UNIPORTER PROTEIN, MITOCHONDRIAL"/>
    <property type="match status" value="1"/>
</dbReference>
<accession>A0A7E4VCP6</accession>
<comment type="function">
    <text evidence="15">Mitochondrial inner membrane calcium uniporter that mediates calcium uptake into mitochondria. Mitochondrial calcium homeostasis plays key roles in cellular physiology and regulates cell bioenergetics, cytoplasmic calcium signals and activation of cell death pathways.</text>
</comment>
<evidence type="ECO:0000256" key="6">
    <source>
        <dbReference type="ARBA" id="ARBA00022692"/>
    </source>
</evidence>
<comment type="similarity">
    <text evidence="2 15">Belongs to the MCU (TC 1.A.77) family.</text>
</comment>
<comment type="catalytic activity">
    <reaction evidence="14">
        <text>Ca(2+)(in) = Ca(2+)(out)</text>
        <dbReference type="Rhea" id="RHEA:29671"/>
        <dbReference type="ChEBI" id="CHEBI:29108"/>
    </reaction>
</comment>
<dbReference type="InterPro" id="IPR006769">
    <property type="entry name" value="MCU_C"/>
</dbReference>
<evidence type="ECO:0000256" key="2">
    <source>
        <dbReference type="ARBA" id="ARBA00005653"/>
    </source>
</evidence>
<dbReference type="GO" id="GO:0015292">
    <property type="term" value="F:uniporter activity"/>
    <property type="evidence" value="ECO:0007669"/>
    <property type="project" value="UniProtKB-UniRule"/>
</dbReference>
<evidence type="ECO:0000256" key="5">
    <source>
        <dbReference type="ARBA" id="ARBA00022673"/>
    </source>
</evidence>